<keyword evidence="1" id="KW-0472">Membrane</keyword>
<keyword evidence="1" id="KW-0812">Transmembrane</keyword>
<keyword evidence="3" id="KW-1185">Reference proteome</keyword>
<sequence length="246" mass="26309">MLFTSQVLEIMPPVGFVSASAVLPAYYHLSKVIGSCISGSGTCCVSFIGLCVTSMIIGQIWSFGRDISDWLSSIFDSVSSSSSDVSKAIANESNVINQQARVPSDTSSPNNPSVNPGPPPNCFLKLGGSYFTNADGKAPAELVGVGSNAYFGLTLPDNVVLRAVDECQGVYKWDSGDLQPDFQVDCTTNELGAYWNGVKQACYTYFMNDSEFAIMCGNNMGSIYLCLHSSGLYGRLIPAFINWATS</sequence>
<name>A0AAD7U202_9APHY</name>
<dbReference type="Proteomes" id="UP001215151">
    <property type="component" value="Unassembled WGS sequence"/>
</dbReference>
<gene>
    <name evidence="2" type="ORF">ONZ51_g1146</name>
</gene>
<evidence type="ECO:0000256" key="1">
    <source>
        <dbReference type="SAM" id="Phobius"/>
    </source>
</evidence>
<reference evidence="2" key="1">
    <citation type="submission" date="2022-11" db="EMBL/GenBank/DDBJ databases">
        <title>Genome Sequence of Cubamyces cubensis.</title>
        <authorList>
            <person name="Buettner E."/>
        </authorList>
    </citation>
    <scope>NUCLEOTIDE SEQUENCE</scope>
    <source>
        <strain evidence="2">MPL-01</strain>
    </source>
</reference>
<accession>A0AAD7U202</accession>
<feature type="transmembrane region" description="Helical" evidence="1">
    <location>
        <begin position="32"/>
        <end position="57"/>
    </location>
</feature>
<dbReference type="EMBL" id="JAPEVG010000015">
    <property type="protein sequence ID" value="KAJ8496353.1"/>
    <property type="molecule type" value="Genomic_DNA"/>
</dbReference>
<evidence type="ECO:0000313" key="2">
    <source>
        <dbReference type="EMBL" id="KAJ8496353.1"/>
    </source>
</evidence>
<comment type="caution">
    <text evidence="2">The sequence shown here is derived from an EMBL/GenBank/DDBJ whole genome shotgun (WGS) entry which is preliminary data.</text>
</comment>
<feature type="transmembrane region" description="Helical" evidence="1">
    <location>
        <begin position="7"/>
        <end position="26"/>
    </location>
</feature>
<keyword evidence="1" id="KW-1133">Transmembrane helix</keyword>
<organism evidence="2 3">
    <name type="scientific">Trametes cubensis</name>
    <dbReference type="NCBI Taxonomy" id="1111947"/>
    <lineage>
        <taxon>Eukaryota</taxon>
        <taxon>Fungi</taxon>
        <taxon>Dikarya</taxon>
        <taxon>Basidiomycota</taxon>
        <taxon>Agaricomycotina</taxon>
        <taxon>Agaricomycetes</taxon>
        <taxon>Polyporales</taxon>
        <taxon>Polyporaceae</taxon>
        <taxon>Trametes</taxon>
    </lineage>
</organism>
<protein>
    <submittedName>
        <fullName evidence="2">Uncharacterized protein</fullName>
    </submittedName>
</protein>
<dbReference type="AlphaFoldDB" id="A0AAD7U202"/>
<evidence type="ECO:0000313" key="3">
    <source>
        <dbReference type="Proteomes" id="UP001215151"/>
    </source>
</evidence>
<proteinExistence type="predicted"/>